<name>A0A381E4V5_9GAMM</name>
<evidence type="ECO:0000256" key="1">
    <source>
        <dbReference type="ARBA" id="ARBA00001933"/>
    </source>
</evidence>
<dbReference type="GO" id="GO:0006520">
    <property type="term" value="P:amino acid metabolic process"/>
    <property type="evidence" value="ECO:0007669"/>
    <property type="project" value="InterPro"/>
</dbReference>
<proteinExistence type="predicted"/>
<dbReference type="PROSITE" id="PS00165">
    <property type="entry name" value="DEHYDRATASE_SER_THR"/>
    <property type="match status" value="1"/>
</dbReference>
<dbReference type="Proteomes" id="UP000254572">
    <property type="component" value="Unassembled WGS sequence"/>
</dbReference>
<dbReference type="InterPro" id="IPR036052">
    <property type="entry name" value="TrpB-like_PALP_sf"/>
</dbReference>
<sequence length="45" mass="5001">MGEGMTPVIRFDDDVLLKMDYLMPTLSFKDRGAAVLVAHCSGSRR</sequence>
<protein>
    <submittedName>
        <fullName evidence="3">Threonine synthase</fullName>
    </submittedName>
</protein>
<evidence type="ECO:0000313" key="4">
    <source>
        <dbReference type="Proteomes" id="UP000254572"/>
    </source>
</evidence>
<keyword evidence="4" id="KW-1185">Reference proteome</keyword>
<evidence type="ECO:0000256" key="2">
    <source>
        <dbReference type="ARBA" id="ARBA00022898"/>
    </source>
</evidence>
<gene>
    <name evidence="3" type="ORF">NCTC13294_00985</name>
</gene>
<dbReference type="GO" id="GO:0030170">
    <property type="term" value="F:pyridoxal phosphate binding"/>
    <property type="evidence" value="ECO:0007669"/>
    <property type="project" value="InterPro"/>
</dbReference>
<accession>A0A381E4V5</accession>
<organism evidence="3 4">
    <name type="scientific">Cardiobacterium valvarum</name>
    <dbReference type="NCBI Taxonomy" id="194702"/>
    <lineage>
        <taxon>Bacteria</taxon>
        <taxon>Pseudomonadati</taxon>
        <taxon>Pseudomonadota</taxon>
        <taxon>Gammaproteobacteria</taxon>
        <taxon>Cardiobacteriales</taxon>
        <taxon>Cardiobacteriaceae</taxon>
        <taxon>Cardiobacterium</taxon>
    </lineage>
</organism>
<dbReference type="Gene3D" id="3.40.50.1100">
    <property type="match status" value="2"/>
</dbReference>
<dbReference type="AlphaFoldDB" id="A0A381E4V5"/>
<evidence type="ECO:0000313" key="3">
    <source>
        <dbReference type="EMBL" id="SUX21379.1"/>
    </source>
</evidence>
<keyword evidence="2" id="KW-0663">Pyridoxal phosphate</keyword>
<dbReference type="InterPro" id="IPR000634">
    <property type="entry name" value="Ser/Thr_deHydtase_PyrdxlP-BS"/>
</dbReference>
<dbReference type="EMBL" id="UFUW01000001">
    <property type="protein sequence ID" value="SUX21379.1"/>
    <property type="molecule type" value="Genomic_DNA"/>
</dbReference>
<dbReference type="SUPFAM" id="SSF53686">
    <property type="entry name" value="Tryptophan synthase beta subunit-like PLP-dependent enzymes"/>
    <property type="match status" value="1"/>
</dbReference>
<comment type="cofactor">
    <cofactor evidence="1">
        <name>pyridoxal 5'-phosphate</name>
        <dbReference type="ChEBI" id="CHEBI:597326"/>
    </cofactor>
</comment>
<reference evidence="3 4" key="1">
    <citation type="submission" date="2018-06" db="EMBL/GenBank/DDBJ databases">
        <authorList>
            <consortium name="Pathogen Informatics"/>
            <person name="Doyle S."/>
        </authorList>
    </citation>
    <scope>NUCLEOTIDE SEQUENCE [LARGE SCALE GENOMIC DNA]</scope>
    <source>
        <strain evidence="3 4">NCTC13294</strain>
    </source>
</reference>